<sequence length="113" mass="13692">MTHSDTRIAARWVDDYLDLYNFAVTIGDAEWQQQIIQTLRAKDNHIQLEIEHGIRVDLWLRFDNINRKMLDIYEQLRNAQHSEQQQKQLREKVWEFKLQRVMIASKLKAHYAL</sequence>
<gene>
    <name evidence="1" type="ORF">FHS16_005826</name>
</gene>
<organism evidence="1 2">
    <name type="scientific">Paenibacillus endophyticus</name>
    <dbReference type="NCBI Taxonomy" id="1294268"/>
    <lineage>
        <taxon>Bacteria</taxon>
        <taxon>Bacillati</taxon>
        <taxon>Bacillota</taxon>
        <taxon>Bacilli</taxon>
        <taxon>Bacillales</taxon>
        <taxon>Paenibacillaceae</taxon>
        <taxon>Paenibacillus</taxon>
    </lineage>
</organism>
<keyword evidence="2" id="KW-1185">Reference proteome</keyword>
<dbReference type="AlphaFoldDB" id="A0A7W5CDH6"/>
<comment type="caution">
    <text evidence="1">The sequence shown here is derived from an EMBL/GenBank/DDBJ whole genome shotgun (WGS) entry which is preliminary data.</text>
</comment>
<dbReference type="RefSeq" id="WP_183570624.1">
    <property type="nucleotide sequence ID" value="NZ_CBCSLB010000052.1"/>
</dbReference>
<reference evidence="1 2" key="1">
    <citation type="submission" date="2020-08" db="EMBL/GenBank/DDBJ databases">
        <title>Genomic Encyclopedia of Type Strains, Phase III (KMG-III): the genomes of soil and plant-associated and newly described type strains.</title>
        <authorList>
            <person name="Whitman W."/>
        </authorList>
    </citation>
    <scope>NUCLEOTIDE SEQUENCE [LARGE SCALE GENOMIC DNA]</scope>
    <source>
        <strain evidence="1 2">CECT 8234</strain>
    </source>
</reference>
<evidence type="ECO:0000313" key="1">
    <source>
        <dbReference type="EMBL" id="MBB3155718.1"/>
    </source>
</evidence>
<dbReference type="Proteomes" id="UP000518605">
    <property type="component" value="Unassembled WGS sequence"/>
</dbReference>
<evidence type="ECO:0000313" key="2">
    <source>
        <dbReference type="Proteomes" id="UP000518605"/>
    </source>
</evidence>
<proteinExistence type="predicted"/>
<dbReference type="EMBL" id="JACHXW010000027">
    <property type="protein sequence ID" value="MBB3155718.1"/>
    <property type="molecule type" value="Genomic_DNA"/>
</dbReference>
<protein>
    <submittedName>
        <fullName evidence="1">Uncharacterized protein</fullName>
    </submittedName>
</protein>
<accession>A0A7W5CDH6</accession>
<name>A0A7W5CDH6_9BACL</name>